<dbReference type="Proteomes" id="UP000501421">
    <property type="component" value="Chromosome"/>
</dbReference>
<protein>
    <recommendedName>
        <fullName evidence="1">Tc1-like transposase DDE domain-containing protein</fullName>
    </recommendedName>
</protein>
<organism evidence="2 3">
    <name type="scientific">Geobacillus subterraneus</name>
    <dbReference type="NCBI Taxonomy" id="129338"/>
    <lineage>
        <taxon>Bacteria</taxon>
        <taxon>Bacillati</taxon>
        <taxon>Bacillota</taxon>
        <taxon>Bacilli</taxon>
        <taxon>Bacillales</taxon>
        <taxon>Anoxybacillaceae</taxon>
        <taxon>Geobacillus</taxon>
    </lineage>
</organism>
<dbReference type="AlphaFoldDB" id="A0A679FUR4"/>
<dbReference type="EMBL" id="AP022557">
    <property type="protein sequence ID" value="BBW98415.1"/>
    <property type="molecule type" value="Genomic_DNA"/>
</dbReference>
<dbReference type="GO" id="GO:0003676">
    <property type="term" value="F:nucleic acid binding"/>
    <property type="evidence" value="ECO:0007669"/>
    <property type="project" value="InterPro"/>
</dbReference>
<proteinExistence type="predicted"/>
<gene>
    <name evidence="2" type="ORF">GsuE55_32480</name>
</gene>
<evidence type="ECO:0000313" key="2">
    <source>
        <dbReference type="EMBL" id="BBW98415.1"/>
    </source>
</evidence>
<sequence>MQEEGPWVHFISLPPYSPQRNPIERLWKWLKDTVIANVFHKDRNDIAQAIARFVDYIDATKAFNISLTEKRLVYF</sequence>
<keyword evidence="3" id="KW-1185">Reference proteome</keyword>
<reference evidence="3" key="1">
    <citation type="journal article" date="2020" name="Microbiol. Resour. Announc.">
        <title>Complete Genome Sequence of Geobacillus sp. Strain E55-1, Isolated from Mine Geyser in Japan.</title>
        <authorList>
            <person name="Miyazaki K."/>
            <person name="Hase E."/>
            <person name="Tokito N."/>
        </authorList>
    </citation>
    <scope>NUCLEOTIDE SEQUENCE [LARGE SCALE GENOMIC DNA]</scope>
    <source>
        <strain evidence="3">E55-1</strain>
    </source>
</reference>
<feature type="domain" description="Tc1-like transposase DDE" evidence="1">
    <location>
        <begin position="3"/>
        <end position="45"/>
    </location>
</feature>
<dbReference type="Gene3D" id="3.30.420.10">
    <property type="entry name" value="Ribonuclease H-like superfamily/Ribonuclease H"/>
    <property type="match status" value="1"/>
</dbReference>
<accession>A0A679FUR4</accession>
<dbReference type="InterPro" id="IPR036397">
    <property type="entry name" value="RNaseH_sf"/>
</dbReference>
<evidence type="ECO:0000313" key="3">
    <source>
        <dbReference type="Proteomes" id="UP000501421"/>
    </source>
</evidence>
<name>A0A679FUR4_9BACL</name>
<evidence type="ECO:0000259" key="1">
    <source>
        <dbReference type="Pfam" id="PF13358"/>
    </source>
</evidence>
<dbReference type="Pfam" id="PF13358">
    <property type="entry name" value="DDE_3"/>
    <property type="match status" value="1"/>
</dbReference>
<dbReference type="InterPro" id="IPR038717">
    <property type="entry name" value="Tc1-like_DDE_dom"/>
</dbReference>